<comment type="caution">
    <text evidence="1">The sequence shown here is derived from an EMBL/GenBank/DDBJ whole genome shotgun (WGS) entry which is preliminary data.</text>
</comment>
<evidence type="ECO:0000313" key="2">
    <source>
        <dbReference type="Proteomes" id="UP001237642"/>
    </source>
</evidence>
<accession>A0AAD8ME57</accession>
<proteinExistence type="predicted"/>
<keyword evidence="2" id="KW-1185">Reference proteome</keyword>
<reference evidence="1" key="2">
    <citation type="submission" date="2023-05" db="EMBL/GenBank/DDBJ databases">
        <authorList>
            <person name="Schelkunov M.I."/>
        </authorList>
    </citation>
    <scope>NUCLEOTIDE SEQUENCE</scope>
    <source>
        <strain evidence="1">Hsosn_3</strain>
        <tissue evidence="1">Leaf</tissue>
    </source>
</reference>
<reference evidence="1" key="1">
    <citation type="submission" date="2023-02" db="EMBL/GenBank/DDBJ databases">
        <title>Genome of toxic invasive species Heracleum sosnowskyi carries increased number of genes despite the absence of recent whole-genome duplications.</title>
        <authorList>
            <person name="Schelkunov M."/>
            <person name="Shtratnikova V."/>
            <person name="Makarenko M."/>
            <person name="Klepikova A."/>
            <person name="Omelchenko D."/>
            <person name="Novikova G."/>
            <person name="Obukhova E."/>
            <person name="Bogdanov V."/>
            <person name="Penin A."/>
            <person name="Logacheva M."/>
        </authorList>
    </citation>
    <scope>NUCLEOTIDE SEQUENCE</scope>
    <source>
        <strain evidence="1">Hsosn_3</strain>
        <tissue evidence="1">Leaf</tissue>
    </source>
</reference>
<organism evidence="1 2">
    <name type="scientific">Heracleum sosnowskyi</name>
    <dbReference type="NCBI Taxonomy" id="360622"/>
    <lineage>
        <taxon>Eukaryota</taxon>
        <taxon>Viridiplantae</taxon>
        <taxon>Streptophyta</taxon>
        <taxon>Embryophyta</taxon>
        <taxon>Tracheophyta</taxon>
        <taxon>Spermatophyta</taxon>
        <taxon>Magnoliopsida</taxon>
        <taxon>eudicotyledons</taxon>
        <taxon>Gunneridae</taxon>
        <taxon>Pentapetalae</taxon>
        <taxon>asterids</taxon>
        <taxon>campanulids</taxon>
        <taxon>Apiales</taxon>
        <taxon>Apiaceae</taxon>
        <taxon>Apioideae</taxon>
        <taxon>apioid superclade</taxon>
        <taxon>Tordylieae</taxon>
        <taxon>Tordyliinae</taxon>
        <taxon>Heracleum</taxon>
    </lineage>
</organism>
<evidence type="ECO:0000313" key="1">
    <source>
        <dbReference type="EMBL" id="KAK1372375.1"/>
    </source>
</evidence>
<name>A0AAD8ME57_9APIA</name>
<gene>
    <name evidence="1" type="ORF">POM88_028568</name>
</gene>
<dbReference type="Proteomes" id="UP001237642">
    <property type="component" value="Unassembled WGS sequence"/>
</dbReference>
<protein>
    <submittedName>
        <fullName evidence="1">Uncharacterized protein</fullName>
    </submittedName>
</protein>
<dbReference type="EMBL" id="JAUIZM010000007">
    <property type="protein sequence ID" value="KAK1372375.1"/>
    <property type="molecule type" value="Genomic_DNA"/>
</dbReference>
<sequence>MLAFNLNKEVFTSDIQLPCKNCNSRITDLNDCIACIYAKESESNNKIYMCKLDDEACLRYGGGKASWALMLNINVNFMFKYVYGYFNNGDLMLDTNDGHRSLLLYNPHKNETRNVQFLIGFGRIIFKYNESLVSITSRQVNYNADEDDIQKATHILV</sequence>
<dbReference type="AlphaFoldDB" id="A0AAD8ME57"/>